<organism evidence="2 3">
    <name type="scientific">Pleurodeles waltl</name>
    <name type="common">Iberian ribbed newt</name>
    <dbReference type="NCBI Taxonomy" id="8319"/>
    <lineage>
        <taxon>Eukaryota</taxon>
        <taxon>Metazoa</taxon>
        <taxon>Chordata</taxon>
        <taxon>Craniata</taxon>
        <taxon>Vertebrata</taxon>
        <taxon>Euteleostomi</taxon>
        <taxon>Amphibia</taxon>
        <taxon>Batrachia</taxon>
        <taxon>Caudata</taxon>
        <taxon>Salamandroidea</taxon>
        <taxon>Salamandridae</taxon>
        <taxon>Pleurodelinae</taxon>
        <taxon>Pleurodeles</taxon>
    </lineage>
</organism>
<protein>
    <submittedName>
        <fullName evidence="2">Uncharacterized protein</fullName>
    </submittedName>
</protein>
<dbReference type="EMBL" id="JANPWB010000007">
    <property type="protein sequence ID" value="KAJ1171971.1"/>
    <property type="molecule type" value="Genomic_DNA"/>
</dbReference>
<keyword evidence="1" id="KW-0812">Transmembrane</keyword>
<dbReference type="AlphaFoldDB" id="A0AAV7T7A6"/>
<keyword evidence="1" id="KW-1133">Transmembrane helix</keyword>
<keyword evidence="3" id="KW-1185">Reference proteome</keyword>
<comment type="caution">
    <text evidence="2">The sequence shown here is derived from an EMBL/GenBank/DDBJ whole genome shotgun (WGS) entry which is preliminary data.</text>
</comment>
<name>A0AAV7T7A6_PLEWA</name>
<evidence type="ECO:0000313" key="2">
    <source>
        <dbReference type="EMBL" id="KAJ1171971.1"/>
    </source>
</evidence>
<gene>
    <name evidence="2" type="ORF">NDU88_003828</name>
</gene>
<proteinExistence type="predicted"/>
<evidence type="ECO:0000256" key="1">
    <source>
        <dbReference type="SAM" id="Phobius"/>
    </source>
</evidence>
<evidence type="ECO:0000313" key="3">
    <source>
        <dbReference type="Proteomes" id="UP001066276"/>
    </source>
</evidence>
<feature type="transmembrane region" description="Helical" evidence="1">
    <location>
        <begin position="51"/>
        <end position="74"/>
    </location>
</feature>
<keyword evidence="1" id="KW-0472">Membrane</keyword>
<accession>A0AAV7T7A6</accession>
<sequence length="133" mass="14651">MLLYSQHRKSGASAAVLVLPSATPGERSERGRKEETVAARVPPRYAFGDRGHFYLLIKFTVLPSTLVSLAYFIWRRGSPDAADLRVKSRVCGNSTFEAVTTLKTEKKKFSAQEGVVLLQGNTPTARKNKPNAN</sequence>
<reference evidence="2" key="1">
    <citation type="journal article" date="2022" name="bioRxiv">
        <title>Sequencing and chromosome-scale assembly of the giantPleurodeles waltlgenome.</title>
        <authorList>
            <person name="Brown T."/>
            <person name="Elewa A."/>
            <person name="Iarovenko S."/>
            <person name="Subramanian E."/>
            <person name="Araus A.J."/>
            <person name="Petzold A."/>
            <person name="Susuki M."/>
            <person name="Suzuki K.-i.T."/>
            <person name="Hayashi T."/>
            <person name="Toyoda A."/>
            <person name="Oliveira C."/>
            <person name="Osipova E."/>
            <person name="Leigh N.D."/>
            <person name="Simon A."/>
            <person name="Yun M.H."/>
        </authorList>
    </citation>
    <scope>NUCLEOTIDE SEQUENCE</scope>
    <source>
        <strain evidence="2">20211129_DDA</strain>
        <tissue evidence="2">Liver</tissue>
    </source>
</reference>
<dbReference type="Proteomes" id="UP001066276">
    <property type="component" value="Chromosome 4_1"/>
</dbReference>